<dbReference type="GO" id="GO:0005886">
    <property type="term" value="C:plasma membrane"/>
    <property type="evidence" value="ECO:0007669"/>
    <property type="project" value="UniProtKB-SubCell"/>
</dbReference>
<evidence type="ECO:0000256" key="5">
    <source>
        <dbReference type="ARBA" id="ARBA00022725"/>
    </source>
</evidence>
<dbReference type="InterPro" id="IPR000725">
    <property type="entry name" value="Olfact_rcpt"/>
</dbReference>
<name>A0A8C3SUY1_CHESE</name>
<dbReference type="Gene3D" id="1.20.1070.10">
    <property type="entry name" value="Rhodopsin 7-helix transmembrane proteins"/>
    <property type="match status" value="1"/>
</dbReference>
<dbReference type="InterPro" id="IPR000276">
    <property type="entry name" value="GPCR_Rhodpsn"/>
</dbReference>
<evidence type="ECO:0000259" key="11">
    <source>
        <dbReference type="PROSITE" id="PS50262"/>
    </source>
</evidence>
<feature type="transmembrane region" description="Helical" evidence="10">
    <location>
        <begin position="204"/>
        <end position="226"/>
    </location>
</feature>
<dbReference type="PRINTS" id="PR00245">
    <property type="entry name" value="OLFACTORYR"/>
</dbReference>
<keyword evidence="4 9" id="KW-0812">Transmembrane</keyword>
<dbReference type="SUPFAM" id="SSF81321">
    <property type="entry name" value="Family A G protein-coupled receptor-like"/>
    <property type="match status" value="1"/>
</dbReference>
<keyword evidence="3 10" id="KW-0716">Sensory transduction</keyword>
<evidence type="ECO:0000256" key="7">
    <source>
        <dbReference type="ARBA" id="ARBA00023136"/>
    </source>
</evidence>
<protein>
    <recommendedName>
        <fullName evidence="10">Olfactory receptor</fullName>
    </recommendedName>
</protein>
<dbReference type="FunFam" id="1.20.1070.10:FF:000001">
    <property type="entry name" value="Olfactory receptor"/>
    <property type="match status" value="1"/>
</dbReference>
<dbReference type="AlphaFoldDB" id="A0A8C3SUY1"/>
<keyword evidence="6 10" id="KW-1133">Transmembrane helix</keyword>
<keyword evidence="13" id="KW-1185">Reference proteome</keyword>
<feature type="transmembrane region" description="Helical" evidence="10">
    <location>
        <begin position="140"/>
        <end position="164"/>
    </location>
</feature>
<accession>A0A8C3SUY1</accession>
<keyword evidence="9" id="KW-0297">G-protein coupled receptor</keyword>
<dbReference type="InterPro" id="IPR017452">
    <property type="entry name" value="GPCR_Rhodpsn_7TM"/>
</dbReference>
<evidence type="ECO:0000256" key="2">
    <source>
        <dbReference type="ARBA" id="ARBA00022475"/>
    </source>
</evidence>
<dbReference type="GO" id="GO:0004984">
    <property type="term" value="F:olfactory receptor activity"/>
    <property type="evidence" value="ECO:0007669"/>
    <property type="project" value="InterPro"/>
</dbReference>
<dbReference type="PROSITE" id="PS00237">
    <property type="entry name" value="G_PROTEIN_RECEP_F1_1"/>
    <property type="match status" value="1"/>
</dbReference>
<evidence type="ECO:0000313" key="12">
    <source>
        <dbReference type="Ensembl" id="ENSCSRP00000020041.1"/>
    </source>
</evidence>
<keyword evidence="7 10" id="KW-0472">Membrane</keyword>
<organism evidence="12 13">
    <name type="scientific">Chelydra serpentina</name>
    <name type="common">Snapping turtle</name>
    <name type="synonym">Testudo serpentina</name>
    <dbReference type="NCBI Taxonomy" id="8475"/>
    <lineage>
        <taxon>Eukaryota</taxon>
        <taxon>Metazoa</taxon>
        <taxon>Chordata</taxon>
        <taxon>Craniata</taxon>
        <taxon>Vertebrata</taxon>
        <taxon>Euteleostomi</taxon>
        <taxon>Archelosauria</taxon>
        <taxon>Testudinata</taxon>
        <taxon>Testudines</taxon>
        <taxon>Cryptodira</taxon>
        <taxon>Durocryptodira</taxon>
        <taxon>Americhelydia</taxon>
        <taxon>Chelydroidea</taxon>
        <taxon>Chelydridae</taxon>
        <taxon>Chelydra</taxon>
    </lineage>
</organism>
<reference evidence="12" key="2">
    <citation type="submission" date="2025-09" db="UniProtKB">
        <authorList>
            <consortium name="Ensembl"/>
        </authorList>
    </citation>
    <scope>IDENTIFICATION</scope>
</reference>
<feature type="transmembrane region" description="Helical" evidence="10">
    <location>
        <begin position="273"/>
        <end position="292"/>
    </location>
</feature>
<evidence type="ECO:0000313" key="13">
    <source>
        <dbReference type="Proteomes" id="UP000694403"/>
    </source>
</evidence>
<evidence type="ECO:0000256" key="6">
    <source>
        <dbReference type="ARBA" id="ARBA00022989"/>
    </source>
</evidence>
<reference evidence="12" key="1">
    <citation type="submission" date="2025-08" db="UniProtKB">
        <authorList>
            <consortium name="Ensembl"/>
        </authorList>
    </citation>
    <scope>IDENTIFICATION</scope>
</reference>
<keyword evidence="5 10" id="KW-0552">Olfaction</keyword>
<keyword evidence="8 9" id="KW-0807">Transducer</keyword>
<feature type="domain" description="G-protein coupled receptors family 1 profile" evidence="11">
    <location>
        <begin position="41"/>
        <end position="290"/>
    </location>
</feature>
<dbReference type="Proteomes" id="UP000694403">
    <property type="component" value="Unplaced"/>
</dbReference>
<dbReference type="CDD" id="cd15225">
    <property type="entry name" value="7tmA_OR10A-like"/>
    <property type="match status" value="1"/>
</dbReference>
<feature type="transmembrane region" description="Helical" evidence="10">
    <location>
        <begin position="238"/>
        <end position="261"/>
    </location>
</feature>
<dbReference type="Ensembl" id="ENSCSRT00000020942.1">
    <property type="protein sequence ID" value="ENSCSRP00000020041.1"/>
    <property type="gene ID" value="ENSCSRG00000015284.1"/>
</dbReference>
<comment type="subcellular location">
    <subcellularLocation>
        <location evidence="1 10">Cell membrane</location>
        <topology evidence="1 10">Multi-pass membrane protein</topology>
    </subcellularLocation>
</comment>
<dbReference type="Pfam" id="PF13853">
    <property type="entry name" value="7tm_4"/>
    <property type="match status" value="1"/>
</dbReference>
<evidence type="ECO:0000256" key="9">
    <source>
        <dbReference type="RuleBase" id="RU000688"/>
    </source>
</evidence>
<evidence type="ECO:0000256" key="3">
    <source>
        <dbReference type="ARBA" id="ARBA00022606"/>
    </source>
</evidence>
<dbReference type="PANTHER" id="PTHR26453">
    <property type="entry name" value="OLFACTORY RECEPTOR"/>
    <property type="match status" value="1"/>
</dbReference>
<dbReference type="GO" id="GO:0004930">
    <property type="term" value="F:G protein-coupled receptor activity"/>
    <property type="evidence" value="ECO:0007669"/>
    <property type="project" value="UniProtKB-KW"/>
</dbReference>
<keyword evidence="9" id="KW-0675">Receptor</keyword>
<evidence type="ECO:0000256" key="4">
    <source>
        <dbReference type="ARBA" id="ARBA00022692"/>
    </source>
</evidence>
<evidence type="ECO:0000256" key="1">
    <source>
        <dbReference type="ARBA" id="ARBA00004651"/>
    </source>
</evidence>
<feature type="transmembrane region" description="Helical" evidence="10">
    <location>
        <begin position="25"/>
        <end position="48"/>
    </location>
</feature>
<feature type="transmembrane region" description="Helical" evidence="10">
    <location>
        <begin position="60"/>
        <end position="78"/>
    </location>
</feature>
<proteinExistence type="inferred from homology"/>
<sequence>MGKGNQTCVTEIELLGFSDFQSLKVLPFVLVFTFYVMALVGNTLIVIVTITDSALQTPMYFFLRNLSFLEICYTSVTLPKMLVNLLSETQTISFAGCAAQMCFFALFGITECCLLSVMAYDRYVAICHPLQYTLSMNQMVCAWMAAGSWTIGILVAFGHTISIFTLPFCGSNRISHFFCDVFPVMRLASTDTHKNEVAITTTTVLFILSPFLLILLSYSLIITTILRMPSAEGRHRAFSTCSSHLIVVSLFYGTAILIYMQPSSVQSQGSDRFLSLVYTVLTPTFNPIIYSLRNKEIKCALRNTIGASKLVPFTRHHTNQATCVSLAVK</sequence>
<dbReference type="PRINTS" id="PR00237">
    <property type="entry name" value="GPCRRHODOPSN"/>
</dbReference>
<evidence type="ECO:0000256" key="8">
    <source>
        <dbReference type="ARBA" id="ARBA00023224"/>
    </source>
</evidence>
<evidence type="ECO:0000256" key="10">
    <source>
        <dbReference type="RuleBase" id="RU363047"/>
    </source>
</evidence>
<comment type="similarity">
    <text evidence="9">Belongs to the G-protein coupled receptor 1 family.</text>
</comment>
<feature type="transmembrane region" description="Helical" evidence="10">
    <location>
        <begin position="98"/>
        <end position="120"/>
    </location>
</feature>
<keyword evidence="2 10" id="KW-1003">Cell membrane</keyword>
<dbReference type="PROSITE" id="PS50262">
    <property type="entry name" value="G_PROTEIN_RECEP_F1_2"/>
    <property type="match status" value="1"/>
</dbReference>